<organism evidence="1 2">
    <name type="scientific">Vogesella alkaliphila</name>
    <dbReference type="NCBI Taxonomy" id="1193621"/>
    <lineage>
        <taxon>Bacteria</taxon>
        <taxon>Pseudomonadati</taxon>
        <taxon>Pseudomonadota</taxon>
        <taxon>Betaproteobacteria</taxon>
        <taxon>Neisseriales</taxon>
        <taxon>Chromobacteriaceae</taxon>
        <taxon>Vogesella</taxon>
    </lineage>
</organism>
<reference evidence="2" key="1">
    <citation type="journal article" date="2019" name="Int. J. Syst. Evol. Microbiol.">
        <title>The Global Catalogue of Microorganisms (GCM) 10K type strain sequencing project: providing services to taxonomists for standard genome sequencing and annotation.</title>
        <authorList>
            <consortium name="The Broad Institute Genomics Platform"/>
            <consortium name="The Broad Institute Genome Sequencing Center for Infectious Disease"/>
            <person name="Wu L."/>
            <person name="Ma J."/>
        </authorList>
    </citation>
    <scope>NUCLEOTIDE SEQUENCE [LARGE SCALE GENOMIC DNA]</scope>
    <source>
        <strain evidence="2">KCTC 32041</strain>
    </source>
</reference>
<comment type="caution">
    <text evidence="1">The sequence shown here is derived from an EMBL/GenBank/DDBJ whole genome shotgun (WGS) entry which is preliminary data.</text>
</comment>
<gene>
    <name evidence="1" type="ORF">GCM10011290_25670</name>
</gene>
<evidence type="ECO:0000313" key="1">
    <source>
        <dbReference type="EMBL" id="GGX96617.1"/>
    </source>
</evidence>
<name>A0ABQ2YXU9_9NEIS</name>
<keyword evidence="2" id="KW-1185">Reference proteome</keyword>
<evidence type="ECO:0000313" key="2">
    <source>
        <dbReference type="Proteomes" id="UP000600877"/>
    </source>
</evidence>
<dbReference type="RefSeq" id="WP_189374828.1">
    <property type="nucleotide sequence ID" value="NZ_BMYW01000009.1"/>
</dbReference>
<evidence type="ECO:0008006" key="3">
    <source>
        <dbReference type="Google" id="ProtNLM"/>
    </source>
</evidence>
<accession>A0ABQ2YXU9</accession>
<dbReference type="EMBL" id="BMYW01000009">
    <property type="protein sequence ID" value="GGX96617.1"/>
    <property type="molecule type" value="Genomic_DNA"/>
</dbReference>
<dbReference type="Proteomes" id="UP000600877">
    <property type="component" value="Unassembled WGS sequence"/>
</dbReference>
<sequence>MSVPADLLPACQFRERHQRQCRATPAALIAAVPRVQPQSLPLVRGLLQLRELPARLLRDPARQGRPLFGLHEFTLLHRDGHSLALGLAGRFWQRDFGLASIADADGFRAFAEPGVPRLLLTFQAHANAGGSLLCTETRVHCPDRASRLRFWPYWLAIRLASGLIRRQMLAAIERAVREAG</sequence>
<proteinExistence type="predicted"/>
<protein>
    <recommendedName>
        <fullName evidence="3">DUF2867 domain-containing protein</fullName>
    </recommendedName>
</protein>